<keyword evidence="2" id="KW-1185">Reference proteome</keyword>
<gene>
    <name evidence="1" type="ORF">MEUPH1_LOCUS21963</name>
</gene>
<sequence>MICADAPAKSFVLNLKGHSGFYSCTKCDVHGARTDNRVCLPDCSGPLRSDADFVFRTDHNYHLMNKEISALQSIPGIGLVTNVPLDYLHLVCLGVMKKMIMLWMKSRRYNVHIRPVQVQQISNFLENIKCFVPFEFNRKPRSLLMFKQWKATEFRQLLLYTGPVVLMNVVSIDIHSNFLTLHVAITILCSKRLCKQPVFVQYAEDLLKHYVVTFGNLYGHQFISHNIHGLLHITEDVRHFGPLDNFSTLKFENFMQQIKKLVRKYDRPLQQIVKRLGELNNHKSKYVSCDDDYRFKFENPHESRPLTEGLLSPGYKKIICKDYVLIANDIKNNCCILANGSIVLIENVGFSNDKRSQMIIGKEYFKKIDLYTIPCKSSLLGIYKVSKLSRRKAWMVSDIINKGFIYCSGSPMWKVVFPILHTDTEEIQSL</sequence>
<organism evidence="1 2">
    <name type="scientific">Macrosiphum euphorbiae</name>
    <name type="common">potato aphid</name>
    <dbReference type="NCBI Taxonomy" id="13131"/>
    <lineage>
        <taxon>Eukaryota</taxon>
        <taxon>Metazoa</taxon>
        <taxon>Ecdysozoa</taxon>
        <taxon>Arthropoda</taxon>
        <taxon>Hexapoda</taxon>
        <taxon>Insecta</taxon>
        <taxon>Pterygota</taxon>
        <taxon>Neoptera</taxon>
        <taxon>Paraneoptera</taxon>
        <taxon>Hemiptera</taxon>
        <taxon>Sternorrhyncha</taxon>
        <taxon>Aphidomorpha</taxon>
        <taxon>Aphidoidea</taxon>
        <taxon>Aphididae</taxon>
        <taxon>Macrosiphini</taxon>
        <taxon>Macrosiphum</taxon>
    </lineage>
</organism>
<dbReference type="AlphaFoldDB" id="A0AAV0XIC3"/>
<protein>
    <submittedName>
        <fullName evidence="1">Uncharacterized protein</fullName>
    </submittedName>
</protein>
<evidence type="ECO:0000313" key="2">
    <source>
        <dbReference type="Proteomes" id="UP001160148"/>
    </source>
</evidence>
<dbReference type="PANTHER" id="PTHR33053:SF25">
    <property type="entry name" value="TRANSPOSASE DOMAIN-CONTAINING PROTEIN"/>
    <property type="match status" value="1"/>
</dbReference>
<comment type="caution">
    <text evidence="1">The sequence shown here is derived from an EMBL/GenBank/DDBJ whole genome shotgun (WGS) entry which is preliminary data.</text>
</comment>
<accession>A0AAV0XIC3</accession>
<proteinExistence type="predicted"/>
<name>A0AAV0XIC3_9HEMI</name>
<reference evidence="1 2" key="1">
    <citation type="submission" date="2023-01" db="EMBL/GenBank/DDBJ databases">
        <authorList>
            <person name="Whitehead M."/>
        </authorList>
    </citation>
    <scope>NUCLEOTIDE SEQUENCE [LARGE SCALE GENOMIC DNA]</scope>
</reference>
<dbReference type="Proteomes" id="UP001160148">
    <property type="component" value="Unassembled WGS sequence"/>
</dbReference>
<dbReference type="PANTHER" id="PTHR33053">
    <property type="entry name" value="PROTEIN, PUTATIVE-RELATED"/>
    <property type="match status" value="1"/>
</dbReference>
<evidence type="ECO:0000313" key="1">
    <source>
        <dbReference type="EMBL" id="CAI6367494.1"/>
    </source>
</evidence>
<dbReference type="EMBL" id="CARXXK010000004">
    <property type="protein sequence ID" value="CAI6367494.1"/>
    <property type="molecule type" value="Genomic_DNA"/>
</dbReference>